<dbReference type="EMBL" id="CP003620">
    <property type="protein sequence ID" value="AFZ14103.1"/>
    <property type="molecule type" value="Genomic_DNA"/>
</dbReference>
<gene>
    <name evidence="2" type="ORF">Cri9333_3272</name>
</gene>
<dbReference type="AlphaFoldDB" id="K9W170"/>
<dbReference type="InterPro" id="IPR052919">
    <property type="entry name" value="TA_system_RNase"/>
</dbReference>
<dbReference type="PANTHER" id="PTHR36173">
    <property type="entry name" value="RIBONUCLEASE VAPC16-RELATED"/>
    <property type="match status" value="1"/>
</dbReference>
<proteinExistence type="predicted"/>
<name>K9W170_9CYAN</name>
<dbReference type="HOGENOM" id="CLU_129890_2_1_3"/>
<reference evidence="2 3" key="1">
    <citation type="submission" date="2012-06" db="EMBL/GenBank/DDBJ databases">
        <title>Finished chromosome of genome of Crinalium epipsammum PCC 9333.</title>
        <authorList>
            <consortium name="US DOE Joint Genome Institute"/>
            <person name="Gugger M."/>
            <person name="Coursin T."/>
            <person name="Rippka R."/>
            <person name="Tandeau De Marsac N."/>
            <person name="Huntemann M."/>
            <person name="Wei C.-L."/>
            <person name="Han J."/>
            <person name="Detter J.C."/>
            <person name="Han C."/>
            <person name="Tapia R."/>
            <person name="Davenport K."/>
            <person name="Daligault H."/>
            <person name="Erkkila T."/>
            <person name="Gu W."/>
            <person name="Munk A.C.C."/>
            <person name="Teshima H."/>
            <person name="Xu Y."/>
            <person name="Chain P."/>
            <person name="Chen A."/>
            <person name="Krypides N."/>
            <person name="Mavromatis K."/>
            <person name="Markowitz V."/>
            <person name="Szeto E."/>
            <person name="Ivanova N."/>
            <person name="Mikhailova N."/>
            <person name="Ovchinnikova G."/>
            <person name="Pagani I."/>
            <person name="Pati A."/>
            <person name="Goodwin L."/>
            <person name="Peters L."/>
            <person name="Pitluck S."/>
            <person name="Woyke T."/>
            <person name="Kerfeld C."/>
        </authorList>
    </citation>
    <scope>NUCLEOTIDE SEQUENCE [LARGE SCALE GENOMIC DNA]</scope>
    <source>
        <strain evidence="2 3">PCC 9333</strain>
    </source>
</reference>
<evidence type="ECO:0000259" key="1">
    <source>
        <dbReference type="Pfam" id="PF01850"/>
    </source>
</evidence>
<dbReference type="InterPro" id="IPR041705">
    <property type="entry name" value="PIN_Sll0205"/>
</dbReference>
<protein>
    <submittedName>
        <fullName evidence="2">PilT protein domain protein</fullName>
    </submittedName>
</protein>
<dbReference type="KEGG" id="cep:Cri9333_3272"/>
<dbReference type="CDD" id="cd09872">
    <property type="entry name" value="PIN_Sll0205-like"/>
    <property type="match status" value="1"/>
</dbReference>
<dbReference type="InterPro" id="IPR002716">
    <property type="entry name" value="PIN_dom"/>
</dbReference>
<accession>K9W170</accession>
<dbReference type="eggNOG" id="COG3744">
    <property type="taxonomic scope" value="Bacteria"/>
</dbReference>
<dbReference type="OrthoDB" id="9798990at2"/>
<evidence type="ECO:0000313" key="3">
    <source>
        <dbReference type="Proteomes" id="UP000010472"/>
    </source>
</evidence>
<dbReference type="Gene3D" id="3.40.50.1010">
    <property type="entry name" value="5'-nuclease"/>
    <property type="match status" value="1"/>
</dbReference>
<feature type="domain" description="PIN" evidence="1">
    <location>
        <begin position="4"/>
        <end position="122"/>
    </location>
</feature>
<dbReference type="Pfam" id="PF01850">
    <property type="entry name" value="PIN"/>
    <property type="match status" value="1"/>
</dbReference>
<dbReference type="SUPFAM" id="SSF88723">
    <property type="entry name" value="PIN domain-like"/>
    <property type="match status" value="1"/>
</dbReference>
<evidence type="ECO:0000313" key="2">
    <source>
        <dbReference type="EMBL" id="AFZ14103.1"/>
    </source>
</evidence>
<keyword evidence="3" id="KW-1185">Reference proteome</keyword>
<dbReference type="Proteomes" id="UP000010472">
    <property type="component" value="Chromosome"/>
</dbReference>
<dbReference type="PANTHER" id="PTHR36173:SF1">
    <property type="entry name" value="RIBONUCLEASE VAPC22"/>
    <property type="match status" value="1"/>
</dbReference>
<dbReference type="RefSeq" id="WP_015204209.1">
    <property type="nucleotide sequence ID" value="NC_019753.1"/>
</dbReference>
<sequence length="129" mass="14915">MKLLLDTHIWIWFLLGDEKLNSAIATAIAEESNELWLSPISVWETLVLGQKGKIEFQPDPYRWVKRGLELLDVREASLNNEIAFLSRQLEMKHEDPADRFLAATAVHFNLTLATVDRRLLDLEWLTTLS</sequence>
<dbReference type="STRING" id="1173022.Cri9333_3272"/>
<dbReference type="InterPro" id="IPR029060">
    <property type="entry name" value="PIN-like_dom_sf"/>
</dbReference>
<organism evidence="2 3">
    <name type="scientific">Crinalium epipsammum PCC 9333</name>
    <dbReference type="NCBI Taxonomy" id="1173022"/>
    <lineage>
        <taxon>Bacteria</taxon>
        <taxon>Bacillati</taxon>
        <taxon>Cyanobacteriota</taxon>
        <taxon>Cyanophyceae</taxon>
        <taxon>Gomontiellales</taxon>
        <taxon>Gomontiellaceae</taxon>
        <taxon>Crinalium</taxon>
    </lineage>
</organism>